<dbReference type="Proteomes" id="UP000037201">
    <property type="component" value="Unassembled WGS sequence"/>
</dbReference>
<organism evidence="2 3">
    <name type="scientific">Pseudomonas coronafaciens pv. porri</name>
    <dbReference type="NCBI Taxonomy" id="83964"/>
    <lineage>
        <taxon>Bacteria</taxon>
        <taxon>Pseudomonadati</taxon>
        <taxon>Pseudomonadota</taxon>
        <taxon>Gammaproteobacteria</taxon>
        <taxon>Pseudomonadales</taxon>
        <taxon>Pseudomonadaceae</taxon>
        <taxon>Pseudomonas</taxon>
        <taxon>Pseudomonas coronafaciens</taxon>
    </lineage>
</organism>
<feature type="transmembrane region" description="Helical" evidence="1">
    <location>
        <begin position="48"/>
        <end position="66"/>
    </location>
</feature>
<feature type="transmembrane region" description="Helical" evidence="1">
    <location>
        <begin position="118"/>
        <end position="141"/>
    </location>
</feature>
<comment type="caution">
    <text evidence="2">The sequence shown here is derived from an EMBL/GenBank/DDBJ whole genome shotgun (WGS) entry which is preliminary data.</text>
</comment>
<keyword evidence="1" id="KW-0472">Membrane</keyword>
<sequence length="218" mass="24933">MNKPDKNEILAKFFTLLAITSFLPPLIAYAFGFNLLDQEGKPDLKGVALHWFLTLTLFSYTIYFAYKNIEEFQKPIRFILEKVNITKFALAATFYICLTVASHNGIKLISSGDIGLTVFYAFYLLPWTLTFFVKAPALILLTFKGSVCADAPDENQKQARDNRLKELENEKRKETIKKLKNKIQESHALPNKKEMVAEKRIILKTVDAAKVNIHNNKL</sequence>
<evidence type="ECO:0000256" key="1">
    <source>
        <dbReference type="SAM" id="Phobius"/>
    </source>
</evidence>
<keyword evidence="1" id="KW-1133">Transmembrane helix</keyword>
<reference evidence="2 3" key="1">
    <citation type="submission" date="2015-09" db="EMBL/GenBank/DDBJ databases">
        <title>Genome analysis of Pseudomonas syringae pv. porri LMG.</title>
        <authorList>
            <person name="Rombouts S."/>
        </authorList>
    </citation>
    <scope>NUCLEOTIDE SEQUENCE [LARGE SCALE GENOMIC DNA]</scope>
    <source>
        <strain evidence="2 3">LMG 28496</strain>
    </source>
</reference>
<keyword evidence="1" id="KW-0812">Transmembrane</keyword>
<dbReference type="RefSeq" id="WP_053486513.1">
    <property type="nucleotide sequence ID" value="NZ_JUEU01000118.1"/>
</dbReference>
<proteinExistence type="predicted"/>
<evidence type="ECO:0000313" key="2">
    <source>
        <dbReference type="EMBL" id="KOP59457.1"/>
    </source>
</evidence>
<keyword evidence="3" id="KW-1185">Reference proteome</keyword>
<name>A0ABR5JPL8_9PSED</name>
<dbReference type="EMBL" id="JUEU01000118">
    <property type="protein sequence ID" value="KOP59457.1"/>
    <property type="molecule type" value="Genomic_DNA"/>
</dbReference>
<feature type="transmembrane region" description="Helical" evidence="1">
    <location>
        <begin position="12"/>
        <end position="36"/>
    </location>
</feature>
<gene>
    <name evidence="2" type="ORF">OX90_11280</name>
</gene>
<accession>A0ABR5JPL8</accession>
<protein>
    <submittedName>
        <fullName evidence="2">Uncharacterized protein</fullName>
    </submittedName>
</protein>
<evidence type="ECO:0000313" key="3">
    <source>
        <dbReference type="Proteomes" id="UP000037201"/>
    </source>
</evidence>
<feature type="transmembrane region" description="Helical" evidence="1">
    <location>
        <begin position="87"/>
        <end position="106"/>
    </location>
</feature>